<accession>A0ABT8DN74</accession>
<comment type="caution">
    <text evidence="2">The sequence shown here is derived from an EMBL/GenBank/DDBJ whole genome shotgun (WGS) entry which is preliminary data.</text>
</comment>
<dbReference type="Gene3D" id="3.90.1300.10">
    <property type="entry name" value="Amidase signature (AS) domain"/>
    <property type="match status" value="1"/>
</dbReference>
<dbReference type="Proteomes" id="UP001228044">
    <property type="component" value="Unassembled WGS sequence"/>
</dbReference>
<dbReference type="InterPro" id="IPR000120">
    <property type="entry name" value="Amidase"/>
</dbReference>
<keyword evidence="3" id="KW-1185">Reference proteome</keyword>
<evidence type="ECO:0000313" key="3">
    <source>
        <dbReference type="Proteomes" id="UP001228044"/>
    </source>
</evidence>
<dbReference type="PANTHER" id="PTHR11895:SF169">
    <property type="entry name" value="GLUTAMYL-TRNA(GLN) AMIDOTRANSFERASE"/>
    <property type="match status" value="1"/>
</dbReference>
<dbReference type="InterPro" id="IPR036928">
    <property type="entry name" value="AS_sf"/>
</dbReference>
<reference evidence="2 3" key="1">
    <citation type="submission" date="2023-06" db="EMBL/GenBank/DDBJ databases">
        <title>Pelomonas sp. PFR6 16S ribosomal RNA gene Genome sequencing and assembly.</title>
        <authorList>
            <person name="Woo H."/>
        </authorList>
    </citation>
    <scope>NUCLEOTIDE SEQUENCE [LARGE SCALE GENOMIC DNA]</scope>
    <source>
        <strain evidence="2 3">PFR6</strain>
    </source>
</reference>
<name>A0ABT8DN74_9BURK</name>
<dbReference type="EC" id="3.5.1.54" evidence="2"/>
<protein>
    <submittedName>
        <fullName evidence="2">Allophanate hydrolase</fullName>
        <ecNumber evidence="2">3.5.1.54</ecNumber>
    </submittedName>
</protein>
<gene>
    <name evidence="2" type="ORF">QWJ38_06010</name>
</gene>
<dbReference type="SUPFAM" id="SSF75304">
    <property type="entry name" value="Amidase signature (AS) enzymes"/>
    <property type="match status" value="1"/>
</dbReference>
<sequence length="466" mass="49886">MPALSLDFQRLRRAYAHQGLRPQALVAELYRRIAQRGDDHVWLHLLPLEEALKRAREVEARFDRGESLPLYGLPYGIKDNIDAAGLPTTAGCAAFSYVPPESAAVVQLLDAAGALLLGKHNLDQFATGLVGIRNPAGFCRNSFSDEHIPGGSSSGSAVAVAAGLLSFSIGSDTGGSGRVPAACNNIVGLKPTPGVISTRGFVYGNRSFDVAPVFALTVDDAYDVLQVLAQHDPRDTQSSPEPLLAAPPVRPAAFSFGLPPPSQREFFGDLQAARQFERAVGQLIALGGTASEIDLTPFLEAGSLVFDSALVAERWVSYGAVASRRPEAVDPAVLASLRRALDYTAADAFAAQYRLAELRQLTHDVLRGVDLLLLPTCATLPRWAEVQADPQRLNTRMGRYTYFANPLHLSAISVPAGLRDDGLPFGVSLIGLPRAELRLRALARALHERSAQRLGATPHALRPTAS</sequence>
<dbReference type="GO" id="GO:0004039">
    <property type="term" value="F:allophanate hydrolase activity"/>
    <property type="evidence" value="ECO:0007669"/>
    <property type="project" value="UniProtKB-EC"/>
</dbReference>
<dbReference type="EMBL" id="JAUHHC010000002">
    <property type="protein sequence ID" value="MDN3919835.1"/>
    <property type="molecule type" value="Genomic_DNA"/>
</dbReference>
<dbReference type="RefSeq" id="WP_290358161.1">
    <property type="nucleotide sequence ID" value="NZ_JAUHHC010000002.1"/>
</dbReference>
<feature type="domain" description="Amidase" evidence="1">
    <location>
        <begin position="25"/>
        <end position="437"/>
    </location>
</feature>
<keyword evidence="2" id="KW-0378">Hydrolase</keyword>
<dbReference type="PANTHER" id="PTHR11895">
    <property type="entry name" value="TRANSAMIDASE"/>
    <property type="match status" value="1"/>
</dbReference>
<dbReference type="InterPro" id="IPR023631">
    <property type="entry name" value="Amidase_dom"/>
</dbReference>
<dbReference type="Pfam" id="PF01425">
    <property type="entry name" value="Amidase"/>
    <property type="match status" value="1"/>
</dbReference>
<evidence type="ECO:0000313" key="2">
    <source>
        <dbReference type="EMBL" id="MDN3919835.1"/>
    </source>
</evidence>
<dbReference type="NCBIfam" id="NF006043">
    <property type="entry name" value="PRK08186.1"/>
    <property type="match status" value="1"/>
</dbReference>
<evidence type="ECO:0000259" key="1">
    <source>
        <dbReference type="Pfam" id="PF01425"/>
    </source>
</evidence>
<proteinExistence type="predicted"/>
<dbReference type="Gene3D" id="1.20.58.1700">
    <property type="match status" value="1"/>
</dbReference>
<organism evidence="2 3">
    <name type="scientific">Roseateles violae</name>
    <dbReference type="NCBI Taxonomy" id="3058042"/>
    <lineage>
        <taxon>Bacteria</taxon>
        <taxon>Pseudomonadati</taxon>
        <taxon>Pseudomonadota</taxon>
        <taxon>Betaproteobacteria</taxon>
        <taxon>Burkholderiales</taxon>
        <taxon>Sphaerotilaceae</taxon>
        <taxon>Roseateles</taxon>
    </lineage>
</organism>